<reference evidence="10 11" key="1">
    <citation type="submission" date="2018-03" db="EMBL/GenBank/DDBJ databases">
        <title>Mesoflavibacter sp. HG37 and Mesoflavibacter sp. HG96 sp.nov., two marine bacteria isolated from seawater of Western Pacific Ocean.</title>
        <authorList>
            <person name="Cheng H."/>
            <person name="Wu Y.-H."/>
            <person name="Guo L.-L."/>
            <person name="Xu X.-W."/>
        </authorList>
    </citation>
    <scope>NUCLEOTIDE SEQUENCE [LARGE SCALE GENOMIC DNA]</scope>
    <source>
        <strain evidence="10 11">KCTC 32269</strain>
    </source>
</reference>
<organism evidence="10 11">
    <name type="scientific">Aurantibacter aestuarii</name>
    <dbReference type="NCBI Taxonomy" id="1266046"/>
    <lineage>
        <taxon>Bacteria</taxon>
        <taxon>Pseudomonadati</taxon>
        <taxon>Bacteroidota</taxon>
        <taxon>Flavobacteriia</taxon>
        <taxon>Flavobacteriales</taxon>
        <taxon>Flavobacteriaceae</taxon>
        <taxon>Aurantibacter</taxon>
    </lineage>
</organism>
<dbReference type="Gene3D" id="3.50.30.60">
    <property type="entry name" value="LD-carboxypeptidase A C-terminal domain-like"/>
    <property type="match status" value="1"/>
</dbReference>
<evidence type="ECO:0000313" key="10">
    <source>
        <dbReference type="EMBL" id="PSG90176.1"/>
    </source>
</evidence>
<dbReference type="InterPro" id="IPR003507">
    <property type="entry name" value="S66_fam"/>
</dbReference>
<dbReference type="GO" id="GO:0006508">
    <property type="term" value="P:proteolysis"/>
    <property type="evidence" value="ECO:0007669"/>
    <property type="project" value="UniProtKB-KW"/>
</dbReference>
<feature type="active site" description="Charge relay system" evidence="6">
    <location>
        <position position="311"/>
    </location>
</feature>
<evidence type="ECO:0000256" key="2">
    <source>
        <dbReference type="ARBA" id="ARBA00022645"/>
    </source>
</evidence>
<evidence type="ECO:0000256" key="5">
    <source>
        <dbReference type="ARBA" id="ARBA00022825"/>
    </source>
</evidence>
<protein>
    <submittedName>
        <fullName evidence="10">LD-carboxypeptidase</fullName>
    </submittedName>
</protein>
<dbReference type="Gene3D" id="3.40.50.10740">
    <property type="entry name" value="Class I glutamine amidotransferase-like"/>
    <property type="match status" value="1"/>
</dbReference>
<feature type="domain" description="LD-carboxypeptidase C-terminal" evidence="9">
    <location>
        <begin position="210"/>
        <end position="326"/>
    </location>
</feature>
<sequence length="337" mass="36826">MSKNVFNIFILCLVFFFGSKPGSAQNSVSPLKSNTLIQPPFLKAGDTVAIVAPAGILKNRTQEVNKAIALLESWGLKTTVGKHVYTNGGHFAGTDAERCEDFQQALDNPNIKAIWAARGGYGSVRILDLLDYTKFKKQPKWIIGYSDITAFHNQMNVLGFQSLHAMMCTSVTDELQGNPETAATFKKALFGETLEYTLKASPYNREGKASGQLVGGNLAILASMLGSDTSLDTNGKILFIEEIGEYAYSIDRMLQSLKRAGYFKNCAGLIVGDISKVKRNTTKFGKTVEQIILDVVSDYNFPVAFNMNAGHEPDNRAMVFGTEIRLKVSSSGTSIVF</sequence>
<evidence type="ECO:0000256" key="4">
    <source>
        <dbReference type="ARBA" id="ARBA00022801"/>
    </source>
</evidence>
<dbReference type="GO" id="GO:0004180">
    <property type="term" value="F:carboxypeptidase activity"/>
    <property type="evidence" value="ECO:0007669"/>
    <property type="project" value="UniProtKB-KW"/>
</dbReference>
<accession>A0A2T1NCM9</accession>
<evidence type="ECO:0000256" key="7">
    <source>
        <dbReference type="SAM" id="SignalP"/>
    </source>
</evidence>
<keyword evidence="3" id="KW-0645">Protease</keyword>
<evidence type="ECO:0000256" key="1">
    <source>
        <dbReference type="ARBA" id="ARBA00010233"/>
    </source>
</evidence>
<feature type="active site" description="Nucleophile" evidence="6">
    <location>
        <position position="146"/>
    </location>
</feature>
<dbReference type="InterPro" id="IPR040449">
    <property type="entry name" value="Peptidase_S66_N"/>
</dbReference>
<feature type="domain" description="LD-carboxypeptidase N-terminal" evidence="8">
    <location>
        <begin position="48"/>
        <end position="165"/>
    </location>
</feature>
<dbReference type="AlphaFoldDB" id="A0A2T1NCM9"/>
<keyword evidence="2 10" id="KW-0121">Carboxypeptidase</keyword>
<dbReference type="OrthoDB" id="9807329at2"/>
<name>A0A2T1NCM9_9FLAO</name>
<dbReference type="RefSeq" id="WP_106462317.1">
    <property type="nucleotide sequence ID" value="NZ_PXOQ01000007.1"/>
</dbReference>
<evidence type="ECO:0000259" key="8">
    <source>
        <dbReference type="Pfam" id="PF02016"/>
    </source>
</evidence>
<keyword evidence="11" id="KW-1185">Reference proteome</keyword>
<dbReference type="Proteomes" id="UP000238426">
    <property type="component" value="Unassembled WGS sequence"/>
</dbReference>
<keyword evidence="5" id="KW-0720">Serine protease</keyword>
<feature type="chain" id="PRO_5015684131" evidence="7">
    <location>
        <begin position="25"/>
        <end position="337"/>
    </location>
</feature>
<dbReference type="Pfam" id="PF17676">
    <property type="entry name" value="Peptidase_S66C"/>
    <property type="match status" value="1"/>
</dbReference>
<dbReference type="InterPro" id="IPR027478">
    <property type="entry name" value="LdcA_N"/>
</dbReference>
<evidence type="ECO:0000256" key="6">
    <source>
        <dbReference type="PIRSR" id="PIRSR028757-1"/>
    </source>
</evidence>
<dbReference type="InterPro" id="IPR029062">
    <property type="entry name" value="Class_I_gatase-like"/>
</dbReference>
<feature type="active site" description="Charge relay system" evidence="6">
    <location>
        <position position="241"/>
    </location>
</feature>
<dbReference type="InterPro" id="IPR040921">
    <property type="entry name" value="Peptidase_S66C"/>
</dbReference>
<dbReference type="InterPro" id="IPR027461">
    <property type="entry name" value="Carboxypeptidase_A_C_sf"/>
</dbReference>
<dbReference type="PIRSF" id="PIRSF028757">
    <property type="entry name" value="LD-carboxypeptidase"/>
    <property type="match status" value="1"/>
</dbReference>
<dbReference type="SUPFAM" id="SSF141986">
    <property type="entry name" value="LD-carboxypeptidase A C-terminal domain-like"/>
    <property type="match status" value="1"/>
</dbReference>
<keyword evidence="4" id="KW-0378">Hydrolase</keyword>
<evidence type="ECO:0000313" key="11">
    <source>
        <dbReference type="Proteomes" id="UP000238426"/>
    </source>
</evidence>
<feature type="signal peptide" evidence="7">
    <location>
        <begin position="1"/>
        <end position="24"/>
    </location>
</feature>
<dbReference type="Pfam" id="PF02016">
    <property type="entry name" value="Peptidase_S66"/>
    <property type="match status" value="1"/>
</dbReference>
<proteinExistence type="inferred from homology"/>
<evidence type="ECO:0000259" key="9">
    <source>
        <dbReference type="Pfam" id="PF17676"/>
    </source>
</evidence>
<dbReference type="CDD" id="cd07025">
    <property type="entry name" value="Peptidase_S66"/>
    <property type="match status" value="1"/>
</dbReference>
<dbReference type="PANTHER" id="PTHR30237">
    <property type="entry name" value="MURAMOYLTETRAPEPTIDE CARBOXYPEPTIDASE"/>
    <property type="match status" value="1"/>
</dbReference>
<gene>
    <name evidence="10" type="ORF">C7H52_02550</name>
</gene>
<dbReference type="GO" id="GO:0008236">
    <property type="term" value="F:serine-type peptidase activity"/>
    <property type="evidence" value="ECO:0007669"/>
    <property type="project" value="UniProtKB-KW"/>
</dbReference>
<dbReference type="EMBL" id="PXOQ01000007">
    <property type="protein sequence ID" value="PSG90176.1"/>
    <property type="molecule type" value="Genomic_DNA"/>
</dbReference>
<comment type="caution">
    <text evidence="10">The sequence shown here is derived from an EMBL/GenBank/DDBJ whole genome shotgun (WGS) entry which is preliminary data.</text>
</comment>
<comment type="similarity">
    <text evidence="1">Belongs to the peptidase S66 family.</text>
</comment>
<dbReference type="PANTHER" id="PTHR30237:SF2">
    <property type="entry name" value="MUREIN TETRAPEPTIDE CARBOXYPEPTIDASE"/>
    <property type="match status" value="1"/>
</dbReference>
<evidence type="ECO:0000256" key="3">
    <source>
        <dbReference type="ARBA" id="ARBA00022670"/>
    </source>
</evidence>
<keyword evidence="7" id="KW-0732">Signal</keyword>
<dbReference type="SUPFAM" id="SSF52317">
    <property type="entry name" value="Class I glutamine amidotransferase-like"/>
    <property type="match status" value="1"/>
</dbReference>